<dbReference type="Proteomes" id="UP000218334">
    <property type="component" value="Unassembled WGS sequence"/>
</dbReference>
<evidence type="ECO:0000313" key="1">
    <source>
        <dbReference type="EMBL" id="PBK65533.1"/>
    </source>
</evidence>
<protein>
    <recommendedName>
        <fullName evidence="3">Peptidase C14</fullName>
    </recommendedName>
</protein>
<evidence type="ECO:0000313" key="2">
    <source>
        <dbReference type="Proteomes" id="UP000218334"/>
    </source>
</evidence>
<keyword evidence="2" id="KW-1185">Reference proteome</keyword>
<accession>A0A2H3BNT6</accession>
<name>A0A2H3BNT6_9AGAR</name>
<dbReference type="Gene3D" id="3.40.50.1460">
    <property type="match status" value="1"/>
</dbReference>
<evidence type="ECO:0008006" key="3">
    <source>
        <dbReference type="Google" id="ProtNLM"/>
    </source>
</evidence>
<organism evidence="1 2">
    <name type="scientific">Armillaria solidipes</name>
    <dbReference type="NCBI Taxonomy" id="1076256"/>
    <lineage>
        <taxon>Eukaryota</taxon>
        <taxon>Fungi</taxon>
        <taxon>Dikarya</taxon>
        <taxon>Basidiomycota</taxon>
        <taxon>Agaricomycotina</taxon>
        <taxon>Agaricomycetes</taxon>
        <taxon>Agaricomycetidae</taxon>
        <taxon>Agaricales</taxon>
        <taxon>Marasmiineae</taxon>
        <taxon>Physalacriaceae</taxon>
        <taxon>Armillaria</taxon>
    </lineage>
</organism>
<feature type="non-terminal residue" evidence="1">
    <location>
        <position position="143"/>
    </location>
</feature>
<sequence length="143" mass="15524">VSDAKMVVEYLTSDLHVPGNHIQLLLSTSIEECNRVSSCCDFAAILGLSTNTDIQHGENILIYFAGHGTTYECADYYQKETAAALGTIEALCPMDRGPKPTATGIPDISDREINTILAEIAKKKGNHTTFILDCCHSFSITRG</sequence>
<gene>
    <name evidence="1" type="ORF">ARMSODRAFT_872231</name>
</gene>
<dbReference type="AlphaFoldDB" id="A0A2H3BNT6"/>
<proteinExistence type="predicted"/>
<reference evidence="2" key="1">
    <citation type="journal article" date="2017" name="Nat. Ecol. Evol.">
        <title>Genome expansion and lineage-specific genetic innovations in the forest pathogenic fungi Armillaria.</title>
        <authorList>
            <person name="Sipos G."/>
            <person name="Prasanna A.N."/>
            <person name="Walter M.C."/>
            <person name="O'Connor E."/>
            <person name="Balint B."/>
            <person name="Krizsan K."/>
            <person name="Kiss B."/>
            <person name="Hess J."/>
            <person name="Varga T."/>
            <person name="Slot J."/>
            <person name="Riley R."/>
            <person name="Boka B."/>
            <person name="Rigling D."/>
            <person name="Barry K."/>
            <person name="Lee J."/>
            <person name="Mihaltcheva S."/>
            <person name="LaButti K."/>
            <person name="Lipzen A."/>
            <person name="Waldron R."/>
            <person name="Moloney N.M."/>
            <person name="Sperisen C."/>
            <person name="Kredics L."/>
            <person name="Vagvoelgyi C."/>
            <person name="Patrignani A."/>
            <person name="Fitzpatrick D."/>
            <person name="Nagy I."/>
            <person name="Doyle S."/>
            <person name="Anderson J.B."/>
            <person name="Grigoriev I.V."/>
            <person name="Gueldener U."/>
            <person name="Muensterkoetter M."/>
            <person name="Nagy L.G."/>
        </authorList>
    </citation>
    <scope>NUCLEOTIDE SEQUENCE [LARGE SCALE GENOMIC DNA]</scope>
    <source>
        <strain evidence="2">28-4</strain>
    </source>
</reference>
<dbReference type="STRING" id="1076256.A0A2H3BNT6"/>
<feature type="non-terminal residue" evidence="1">
    <location>
        <position position="1"/>
    </location>
</feature>
<dbReference type="EMBL" id="KZ293445">
    <property type="protein sequence ID" value="PBK65533.1"/>
    <property type="molecule type" value="Genomic_DNA"/>
</dbReference>